<accession>A0AAV3T9D0</accession>
<dbReference type="AlphaFoldDB" id="A0AAV3T9D0"/>
<sequence length="148" mass="15700">MGFSTSAAVAVVSIGFLISVGLLYPAVEQSVQDVSDATDTREDRMLDTRNSDAALSDVTYNNTTDVLNVTVNNTGTVTMDVAGTDLLVDGEIATNRTTYVDGVADRELWVAGEQLRIEARDVRTAPERVVVVTGTGLERSTTGITVVS</sequence>
<name>A0AAV3T9D0_9EURY</name>
<feature type="transmembrane region" description="Helical" evidence="1">
    <location>
        <begin position="7"/>
        <end position="27"/>
    </location>
</feature>
<keyword evidence="3" id="KW-1185">Reference proteome</keyword>
<dbReference type="PANTHER" id="PTHR42200:SF2">
    <property type="entry name" value="ARCHAEAL FLAGELLA-RELATED PROTEIN F"/>
    <property type="match status" value="1"/>
</dbReference>
<dbReference type="GO" id="GO:0097588">
    <property type="term" value="P:archaeal or bacterial-type flagellum-dependent cell motility"/>
    <property type="evidence" value="ECO:0007669"/>
    <property type="project" value="InterPro"/>
</dbReference>
<dbReference type="PANTHER" id="PTHR42200">
    <property type="entry name" value="ARCHAEAL FLAGELLA-RELATED PROTEIN F-RELATED"/>
    <property type="match status" value="1"/>
</dbReference>
<dbReference type="RefSeq" id="WP_343773496.1">
    <property type="nucleotide sequence ID" value="NZ_BAAADV010000002.1"/>
</dbReference>
<evidence type="ECO:0000256" key="1">
    <source>
        <dbReference type="SAM" id="Phobius"/>
    </source>
</evidence>
<comment type="caution">
    <text evidence="2">The sequence shown here is derived from an EMBL/GenBank/DDBJ whole genome shotgun (WGS) entry which is preliminary data.</text>
</comment>
<keyword evidence="1" id="KW-1133">Transmembrane helix</keyword>
<gene>
    <name evidence="2" type="ORF">GCM10009020_16340</name>
</gene>
<evidence type="ECO:0000313" key="3">
    <source>
        <dbReference type="Proteomes" id="UP001500420"/>
    </source>
</evidence>
<keyword evidence="1" id="KW-0812">Transmembrane</keyword>
<protein>
    <recommendedName>
        <fullName evidence="4">Flagellin</fullName>
    </recommendedName>
</protein>
<dbReference type="GO" id="GO:0005198">
    <property type="term" value="F:structural molecule activity"/>
    <property type="evidence" value="ECO:0007669"/>
    <property type="project" value="InterPro"/>
</dbReference>
<dbReference type="InterPro" id="IPR002774">
    <property type="entry name" value="Flagellin_arc-type"/>
</dbReference>
<organism evidence="2 3">
    <name type="scientific">Natronoarchaeum mannanilyticum</name>
    <dbReference type="NCBI Taxonomy" id="926360"/>
    <lineage>
        <taxon>Archaea</taxon>
        <taxon>Methanobacteriati</taxon>
        <taxon>Methanobacteriota</taxon>
        <taxon>Stenosarchaea group</taxon>
        <taxon>Halobacteria</taxon>
        <taxon>Halobacteriales</taxon>
        <taxon>Natronoarchaeaceae</taxon>
    </lineage>
</organism>
<dbReference type="Proteomes" id="UP001500420">
    <property type="component" value="Unassembled WGS sequence"/>
</dbReference>
<dbReference type="EMBL" id="BAAADV010000002">
    <property type="protein sequence ID" value="GAA0670787.1"/>
    <property type="molecule type" value="Genomic_DNA"/>
</dbReference>
<proteinExistence type="predicted"/>
<evidence type="ECO:0000313" key="2">
    <source>
        <dbReference type="EMBL" id="GAA0670787.1"/>
    </source>
</evidence>
<keyword evidence="1" id="KW-0472">Membrane</keyword>
<evidence type="ECO:0008006" key="4">
    <source>
        <dbReference type="Google" id="ProtNLM"/>
    </source>
</evidence>
<reference evidence="2 3" key="1">
    <citation type="journal article" date="2019" name="Int. J. Syst. Evol. Microbiol.">
        <title>The Global Catalogue of Microorganisms (GCM) 10K type strain sequencing project: providing services to taxonomists for standard genome sequencing and annotation.</title>
        <authorList>
            <consortium name="The Broad Institute Genomics Platform"/>
            <consortium name="The Broad Institute Genome Sequencing Center for Infectious Disease"/>
            <person name="Wu L."/>
            <person name="Ma J."/>
        </authorList>
    </citation>
    <scope>NUCLEOTIDE SEQUENCE [LARGE SCALE GENOMIC DNA]</scope>
    <source>
        <strain evidence="2 3">JCM 16328</strain>
    </source>
</reference>